<accession>A0A8K0VUN2</accession>
<evidence type="ECO:0000313" key="3">
    <source>
        <dbReference type="Proteomes" id="UP000813461"/>
    </source>
</evidence>
<protein>
    <recommendedName>
        <fullName evidence="1">N-acetyltransferase domain-containing protein</fullName>
    </recommendedName>
</protein>
<reference evidence="2" key="1">
    <citation type="journal article" date="2021" name="Nat. Commun.">
        <title>Genetic determinants of endophytism in the Arabidopsis root mycobiome.</title>
        <authorList>
            <person name="Mesny F."/>
            <person name="Miyauchi S."/>
            <person name="Thiergart T."/>
            <person name="Pickel B."/>
            <person name="Atanasova L."/>
            <person name="Karlsson M."/>
            <person name="Huettel B."/>
            <person name="Barry K.W."/>
            <person name="Haridas S."/>
            <person name="Chen C."/>
            <person name="Bauer D."/>
            <person name="Andreopoulos W."/>
            <person name="Pangilinan J."/>
            <person name="LaButti K."/>
            <person name="Riley R."/>
            <person name="Lipzen A."/>
            <person name="Clum A."/>
            <person name="Drula E."/>
            <person name="Henrissat B."/>
            <person name="Kohler A."/>
            <person name="Grigoriev I.V."/>
            <person name="Martin F.M."/>
            <person name="Hacquard S."/>
        </authorList>
    </citation>
    <scope>NUCLEOTIDE SEQUENCE</scope>
    <source>
        <strain evidence="2">MPI-SDFR-AT-0120</strain>
    </source>
</reference>
<dbReference type="CDD" id="cd04301">
    <property type="entry name" value="NAT_SF"/>
    <property type="match status" value="1"/>
</dbReference>
<sequence length="216" mass="24967">MVLKVLPLEESDFPEFVRIQHDAFTSGNAAMTTLLKPSPLPPSWHEKSIEKHIKSWREESDVTYLKVIDTYDNAMIACAKWRINEKERTEEEIQGMLPVPGKDEEGRPAARDFMNYLARVRREYMGTKPFYFLHMLVTDPAHHRRGAGKMLIEWGTEKADKVQLPCFLEASEVGKPLYERMGFETKHAEVFDLGKYGLQGTDTNTVMIREPLIYVM</sequence>
<name>A0A8K0VUN2_9PLEO</name>
<dbReference type="Gene3D" id="3.40.630.30">
    <property type="match status" value="1"/>
</dbReference>
<dbReference type="InterPro" id="IPR016181">
    <property type="entry name" value="Acyl_CoA_acyltransferase"/>
</dbReference>
<evidence type="ECO:0000259" key="1">
    <source>
        <dbReference type="PROSITE" id="PS51186"/>
    </source>
</evidence>
<dbReference type="InterPro" id="IPR052523">
    <property type="entry name" value="Trichothecene_AcTrans"/>
</dbReference>
<dbReference type="OrthoDB" id="2115692at2759"/>
<organism evidence="2 3">
    <name type="scientific">Paraphoma chrysanthemicola</name>
    <dbReference type="NCBI Taxonomy" id="798071"/>
    <lineage>
        <taxon>Eukaryota</taxon>
        <taxon>Fungi</taxon>
        <taxon>Dikarya</taxon>
        <taxon>Ascomycota</taxon>
        <taxon>Pezizomycotina</taxon>
        <taxon>Dothideomycetes</taxon>
        <taxon>Pleosporomycetidae</taxon>
        <taxon>Pleosporales</taxon>
        <taxon>Pleosporineae</taxon>
        <taxon>Phaeosphaeriaceae</taxon>
        <taxon>Paraphoma</taxon>
    </lineage>
</organism>
<gene>
    <name evidence="2" type="ORF">FB567DRAFT_149286</name>
</gene>
<evidence type="ECO:0000313" key="2">
    <source>
        <dbReference type="EMBL" id="KAH7077410.1"/>
    </source>
</evidence>
<dbReference type="EMBL" id="JAGMVJ010000018">
    <property type="protein sequence ID" value="KAH7077410.1"/>
    <property type="molecule type" value="Genomic_DNA"/>
</dbReference>
<dbReference type="AlphaFoldDB" id="A0A8K0VUN2"/>
<dbReference type="Pfam" id="PF13508">
    <property type="entry name" value="Acetyltransf_7"/>
    <property type="match status" value="1"/>
</dbReference>
<comment type="caution">
    <text evidence="2">The sequence shown here is derived from an EMBL/GenBank/DDBJ whole genome shotgun (WGS) entry which is preliminary data.</text>
</comment>
<dbReference type="PANTHER" id="PTHR42791:SF14">
    <property type="entry name" value="N-ACETYLTRANSFERASE DOMAIN-CONTAINING PROTEIN"/>
    <property type="match status" value="1"/>
</dbReference>
<dbReference type="SUPFAM" id="SSF55729">
    <property type="entry name" value="Acyl-CoA N-acyltransferases (Nat)"/>
    <property type="match status" value="1"/>
</dbReference>
<proteinExistence type="predicted"/>
<dbReference type="GO" id="GO:0016747">
    <property type="term" value="F:acyltransferase activity, transferring groups other than amino-acyl groups"/>
    <property type="evidence" value="ECO:0007669"/>
    <property type="project" value="InterPro"/>
</dbReference>
<dbReference type="InterPro" id="IPR000182">
    <property type="entry name" value="GNAT_dom"/>
</dbReference>
<dbReference type="PANTHER" id="PTHR42791">
    <property type="entry name" value="GNAT FAMILY ACETYLTRANSFERASE"/>
    <property type="match status" value="1"/>
</dbReference>
<feature type="domain" description="N-acetyltransferase" evidence="1">
    <location>
        <begin position="3"/>
        <end position="212"/>
    </location>
</feature>
<dbReference type="Proteomes" id="UP000813461">
    <property type="component" value="Unassembled WGS sequence"/>
</dbReference>
<keyword evidence="3" id="KW-1185">Reference proteome</keyword>
<dbReference type="PROSITE" id="PS51186">
    <property type="entry name" value="GNAT"/>
    <property type="match status" value="1"/>
</dbReference>